<dbReference type="EMBL" id="ABIC01000028">
    <property type="protein sequence ID" value="EDP99966.1"/>
    <property type="molecule type" value="Genomic_DNA"/>
</dbReference>
<dbReference type="GO" id="GO:0003677">
    <property type="term" value="F:DNA binding"/>
    <property type="evidence" value="ECO:0007669"/>
    <property type="project" value="InterPro"/>
</dbReference>
<comment type="caution">
    <text evidence="4">The sequence shown here is derived from an EMBL/GenBank/DDBJ whole genome shotgun (WGS) entry which is preliminary data.</text>
</comment>
<comment type="similarity">
    <text evidence="1">Belongs to the transposase 8 family.</text>
</comment>
<dbReference type="STRING" id="314608.KT99_03894"/>
<dbReference type="InterPro" id="IPR002514">
    <property type="entry name" value="Transposase_8"/>
</dbReference>
<dbReference type="GO" id="GO:0004803">
    <property type="term" value="F:transposase activity"/>
    <property type="evidence" value="ECO:0007669"/>
    <property type="project" value="InterPro"/>
</dbReference>
<dbReference type="SUPFAM" id="SSF46689">
    <property type="entry name" value="Homeodomain-like"/>
    <property type="match status" value="1"/>
</dbReference>
<dbReference type="EMBL" id="ABIC01000018">
    <property type="protein sequence ID" value="EDQ00658.1"/>
    <property type="molecule type" value="Genomic_DNA"/>
</dbReference>
<protein>
    <submittedName>
        <fullName evidence="4">Transposase OrfAB, subunit A</fullName>
    </submittedName>
</protein>
<keyword evidence="5" id="KW-1185">Reference proteome</keyword>
<evidence type="ECO:0000256" key="2">
    <source>
        <dbReference type="SAM" id="Coils"/>
    </source>
</evidence>
<feature type="coiled-coil region" evidence="2">
    <location>
        <begin position="61"/>
        <end position="88"/>
    </location>
</feature>
<sequence>MKRRNAYPREFRLEASQLVLDKDYSVAEAAQSLGVSHSAVRKWVKQLKEERQGQTPRGSALTLEQQRIKELENKVKQLEEHNTILKKATALLMSDSINLLK</sequence>
<evidence type="ECO:0000313" key="4">
    <source>
        <dbReference type="EMBL" id="EDQ00658.1"/>
    </source>
</evidence>
<dbReference type="Gene3D" id="1.10.10.60">
    <property type="entry name" value="Homeodomain-like"/>
    <property type="match status" value="1"/>
</dbReference>
<accession>A9DAX3</accession>
<dbReference type="RefSeq" id="WP_005499736.1">
    <property type="nucleotide sequence ID" value="NZ_ABIC01000018.1"/>
</dbReference>
<gene>
    <name evidence="4" type="ORF">KT99_03894</name>
    <name evidence="3" type="ORF">KT99_16776</name>
</gene>
<proteinExistence type="inferred from homology"/>
<dbReference type="InterPro" id="IPR009057">
    <property type="entry name" value="Homeodomain-like_sf"/>
</dbReference>
<evidence type="ECO:0000256" key="1">
    <source>
        <dbReference type="ARBA" id="ARBA00009964"/>
    </source>
</evidence>
<dbReference type="AlphaFoldDB" id="A9DAX3"/>
<dbReference type="Pfam" id="PF01527">
    <property type="entry name" value="HTH_Tnp_1"/>
    <property type="match status" value="1"/>
</dbReference>
<dbReference type="PANTHER" id="PTHR33215">
    <property type="entry name" value="PROTEIN DISTAL ANTENNA"/>
    <property type="match status" value="1"/>
</dbReference>
<name>A9DAX3_9GAMM</name>
<evidence type="ECO:0000313" key="5">
    <source>
        <dbReference type="Proteomes" id="UP000005839"/>
    </source>
</evidence>
<evidence type="ECO:0000313" key="3">
    <source>
        <dbReference type="EMBL" id="EDP99966.1"/>
    </source>
</evidence>
<organism evidence="4 5">
    <name type="scientific">Shewanella benthica KT99</name>
    <dbReference type="NCBI Taxonomy" id="314608"/>
    <lineage>
        <taxon>Bacteria</taxon>
        <taxon>Pseudomonadati</taxon>
        <taxon>Pseudomonadota</taxon>
        <taxon>Gammaproteobacteria</taxon>
        <taxon>Alteromonadales</taxon>
        <taxon>Shewanellaceae</taxon>
        <taxon>Shewanella</taxon>
    </lineage>
</organism>
<dbReference type="PANTHER" id="PTHR33215:SF12">
    <property type="entry name" value="TRANSPOSASE INSN FOR INSERTION SEQUENCE ELEMENT IS911A-RELATED"/>
    <property type="match status" value="1"/>
</dbReference>
<keyword evidence="2" id="KW-0175">Coiled coil</keyword>
<dbReference type="Proteomes" id="UP000005839">
    <property type="component" value="Unassembled WGS sequence"/>
</dbReference>
<dbReference type="GO" id="GO:0006313">
    <property type="term" value="P:DNA transposition"/>
    <property type="evidence" value="ECO:0007669"/>
    <property type="project" value="InterPro"/>
</dbReference>
<reference evidence="4 5" key="1">
    <citation type="submission" date="2007-10" db="EMBL/GenBank/DDBJ databases">
        <authorList>
            <person name="Yayanos A."/>
            <person name="Ferriera S."/>
            <person name="Johnson J."/>
            <person name="Kravitz S."/>
            <person name="Halpern A."/>
            <person name="Remington K."/>
            <person name="Beeson K."/>
            <person name="Tran B."/>
            <person name="Rogers Y.-H."/>
            <person name="Friedman R."/>
            <person name="Venter J.C."/>
        </authorList>
    </citation>
    <scope>NUCLEOTIDE SEQUENCE [LARGE SCALE GENOMIC DNA]</scope>
    <source>
        <strain evidence="4 5">KT99</strain>
    </source>
</reference>
<dbReference type="InterPro" id="IPR051839">
    <property type="entry name" value="RD_transcriptional_regulator"/>
</dbReference>